<dbReference type="InterPro" id="IPR051062">
    <property type="entry name" value="Topoisomerase_IB"/>
</dbReference>
<evidence type="ECO:0000256" key="2">
    <source>
        <dbReference type="ARBA" id="ARBA00006645"/>
    </source>
</evidence>
<comment type="catalytic activity">
    <reaction evidence="1 9">
        <text>ATP-independent breakage of single-stranded DNA, followed by passage and rejoining.</text>
        <dbReference type="EC" id="5.6.2.1"/>
    </reaction>
</comment>
<dbReference type="InterPro" id="IPR025834">
    <property type="entry name" value="TopoI_C_dom"/>
</dbReference>
<dbReference type="PROSITE" id="PS52038">
    <property type="entry name" value="TOPO_IB_2"/>
    <property type="match status" value="1"/>
</dbReference>
<feature type="active site" description="O-(3'-phospho-DNA)-tyrosine intermediate" evidence="9">
    <location>
        <position position="506"/>
    </location>
</feature>
<dbReference type="InterPro" id="IPR008336">
    <property type="entry name" value="TopoI_DNA-bd_euk"/>
</dbReference>
<keyword evidence="5 9" id="KW-0799">Topoisomerase</keyword>
<evidence type="ECO:0000256" key="1">
    <source>
        <dbReference type="ARBA" id="ARBA00000213"/>
    </source>
</evidence>
<dbReference type="InterPro" id="IPR013500">
    <property type="entry name" value="TopoI_cat_euk"/>
</dbReference>
<protein>
    <recommendedName>
        <fullName evidence="4">DNA topoisomerase 1</fullName>
        <ecNumber evidence="3">5.6.2.1</ecNumber>
    </recommendedName>
    <alternativeName>
        <fullName evidence="8">DNA topoisomerase I</fullName>
    </alternativeName>
</protein>
<dbReference type="GO" id="GO:0003677">
    <property type="term" value="F:DNA binding"/>
    <property type="evidence" value="ECO:0007669"/>
    <property type="project" value="UniProtKB-UniRule"/>
</dbReference>
<comment type="similarity">
    <text evidence="2 9">Belongs to the type IB topoisomerase family.</text>
</comment>
<sequence length="547" mass="63779">MTPEQEEVATFYAVLIESDHAEKKVFRDNFFKAWKKILGPGHVIKDFDKCDFRPIWKYSQEKKEEAKIYRKENREKLKKEKEELMEIYGYALVDGYREKIGNFRVEPPGLFRGRGQHPKTGRLKERVMPEQITLNIGKGAKIPKCPIEGHNWKGVIHNPNVTWLAFWKDNINGDFKYVWLDKSSKFKGQSDFLKYEKSRKLKDYIDKIRAFYNRGIKSNKTEDYELAVAIYLIDRLALRVGNEKGEDTADTVGCCSLRTAHIMFKCDESDPPITLEDTKIRLKFLGKDSIQYDNIVNVEAPFYKKLMLMKKQALKTVDRMRDKKEREKGANMFTKVDPSVVNTTLSSFMDGLTAKVFRTYNASITLQRELEKVDDEVSKETPIGDKVFVYNRSNRIVAELCNHQRAIPKSHSTQVGKMKEKMSDLLDKREALEEHIQVLKGKKKKKAKKEKKNKKGEKEPRKFSQNIDVCQRQLESCLKSITNLEARLKTKDETKAVSLGTSKINYMDPRITVAWCKRKELPLEKVFNASLVTKFPWAMDTKTDWKY</sequence>
<evidence type="ECO:0000256" key="9">
    <source>
        <dbReference type="PROSITE-ProRule" id="PRU01382"/>
    </source>
</evidence>
<dbReference type="InterPro" id="IPR014727">
    <property type="entry name" value="TopoI_cat_a/b-sub_euk"/>
</dbReference>
<keyword evidence="7 9" id="KW-0413">Isomerase</keyword>
<evidence type="ECO:0000259" key="11">
    <source>
        <dbReference type="SMART" id="SM00435"/>
    </source>
</evidence>
<dbReference type="Gene3D" id="1.10.132.10">
    <property type="match status" value="1"/>
</dbReference>
<dbReference type="EMBL" id="HBHC01002247">
    <property type="protein sequence ID" value="CAD9651900.1"/>
    <property type="molecule type" value="Transcribed_RNA"/>
</dbReference>
<dbReference type="Pfam" id="PF14370">
    <property type="entry name" value="Topo_C_assoc"/>
    <property type="match status" value="1"/>
</dbReference>
<feature type="domain" description="DNA topoisomerase I eukaryotic-type" evidence="11">
    <location>
        <begin position="110"/>
        <end position="520"/>
    </location>
</feature>
<dbReference type="SMART" id="SM00435">
    <property type="entry name" value="TOPEUc"/>
    <property type="match status" value="1"/>
</dbReference>
<dbReference type="Pfam" id="PF01028">
    <property type="entry name" value="Topoisom_I"/>
    <property type="match status" value="1"/>
</dbReference>
<dbReference type="InterPro" id="IPR001631">
    <property type="entry name" value="TopoI"/>
</dbReference>
<dbReference type="Gene3D" id="3.90.15.10">
    <property type="entry name" value="Topoisomerase I, Chain A, domain 3"/>
    <property type="match status" value="1"/>
</dbReference>
<dbReference type="Gene3D" id="2.170.11.10">
    <property type="entry name" value="DNA Topoisomerase I, domain 2"/>
    <property type="match status" value="1"/>
</dbReference>
<evidence type="ECO:0000256" key="7">
    <source>
        <dbReference type="ARBA" id="ARBA00023235"/>
    </source>
</evidence>
<accession>A0A7S2QUZ6</accession>
<gene>
    <name evidence="12" type="ORF">NSPH01132_LOCUS1348</name>
</gene>
<dbReference type="PANTHER" id="PTHR10290:SF3">
    <property type="entry name" value="DNA TOPOISOMERASE 1"/>
    <property type="match status" value="1"/>
</dbReference>
<evidence type="ECO:0000256" key="4">
    <source>
        <dbReference type="ARBA" id="ARBA00019632"/>
    </source>
</evidence>
<dbReference type="GO" id="GO:0003917">
    <property type="term" value="F:DNA topoisomerase type I (single strand cut, ATP-independent) activity"/>
    <property type="evidence" value="ECO:0007669"/>
    <property type="project" value="UniProtKB-UniRule"/>
</dbReference>
<dbReference type="FunFam" id="2.170.11.10:FF:000001">
    <property type="entry name" value="DNA topoisomerase I"/>
    <property type="match status" value="1"/>
</dbReference>
<dbReference type="InterPro" id="IPR014711">
    <property type="entry name" value="TopoI_cat_a-hlx-sub_euk"/>
</dbReference>
<evidence type="ECO:0000256" key="3">
    <source>
        <dbReference type="ARBA" id="ARBA00012891"/>
    </source>
</evidence>
<name>A0A7S2QUZ6_9EUKA</name>
<dbReference type="GO" id="GO:0005694">
    <property type="term" value="C:chromosome"/>
    <property type="evidence" value="ECO:0007669"/>
    <property type="project" value="InterPro"/>
</dbReference>
<evidence type="ECO:0000256" key="6">
    <source>
        <dbReference type="ARBA" id="ARBA00023125"/>
    </source>
</evidence>
<dbReference type="PANTHER" id="PTHR10290">
    <property type="entry name" value="DNA TOPOISOMERASE I"/>
    <property type="match status" value="1"/>
</dbReference>
<feature type="region of interest" description="Disordered" evidence="10">
    <location>
        <begin position="439"/>
        <end position="463"/>
    </location>
</feature>
<dbReference type="SUPFAM" id="SSF56741">
    <property type="entry name" value="Eukaryotic DNA topoisomerase I, N-terminal DNA-binding fragment"/>
    <property type="match status" value="1"/>
</dbReference>
<keyword evidence="6 9" id="KW-0238">DNA-binding</keyword>
<reference evidence="12" key="1">
    <citation type="submission" date="2021-01" db="EMBL/GenBank/DDBJ databases">
        <authorList>
            <person name="Corre E."/>
            <person name="Pelletier E."/>
            <person name="Niang G."/>
            <person name="Scheremetjew M."/>
            <person name="Finn R."/>
            <person name="Kale V."/>
            <person name="Holt S."/>
            <person name="Cochrane G."/>
            <person name="Meng A."/>
            <person name="Brown T."/>
            <person name="Cohen L."/>
        </authorList>
    </citation>
    <scope>NUCLEOTIDE SEQUENCE</scope>
    <source>
        <strain evidence="12">BC52</strain>
    </source>
</reference>
<evidence type="ECO:0000256" key="5">
    <source>
        <dbReference type="ARBA" id="ARBA00023029"/>
    </source>
</evidence>
<evidence type="ECO:0000256" key="10">
    <source>
        <dbReference type="SAM" id="MobiDB-lite"/>
    </source>
</evidence>
<dbReference type="SUPFAM" id="SSF56349">
    <property type="entry name" value="DNA breaking-rejoining enzymes"/>
    <property type="match status" value="1"/>
</dbReference>
<evidence type="ECO:0000256" key="8">
    <source>
        <dbReference type="ARBA" id="ARBA00033297"/>
    </source>
</evidence>
<dbReference type="PROSITE" id="PS00176">
    <property type="entry name" value="TOPO_IB_1"/>
    <property type="match status" value="1"/>
</dbReference>
<dbReference type="InterPro" id="IPR013030">
    <property type="entry name" value="DNA_topo_DNA_db_N_dom2"/>
</dbReference>
<dbReference type="GO" id="GO:0007059">
    <property type="term" value="P:chromosome segregation"/>
    <property type="evidence" value="ECO:0007669"/>
    <property type="project" value="TreeGrafter"/>
</dbReference>
<dbReference type="InterPro" id="IPR013499">
    <property type="entry name" value="TopoI_euk"/>
</dbReference>
<dbReference type="InterPro" id="IPR011010">
    <property type="entry name" value="DNA_brk_join_enz"/>
</dbReference>
<dbReference type="InterPro" id="IPR013034">
    <property type="entry name" value="DNA_topo_DNA_db_N_dom1"/>
</dbReference>
<dbReference type="GO" id="GO:0006260">
    <property type="term" value="P:DNA replication"/>
    <property type="evidence" value="ECO:0007669"/>
    <property type="project" value="TreeGrafter"/>
</dbReference>
<organism evidence="12">
    <name type="scientific">Norrisiella sphaerica</name>
    <dbReference type="NCBI Taxonomy" id="552664"/>
    <lineage>
        <taxon>Eukaryota</taxon>
        <taxon>Sar</taxon>
        <taxon>Rhizaria</taxon>
        <taxon>Cercozoa</taxon>
        <taxon>Chlorarachniophyceae</taxon>
        <taxon>Norrisiella</taxon>
    </lineage>
</organism>
<proteinExistence type="inferred from homology"/>
<dbReference type="InterPro" id="IPR018521">
    <property type="entry name" value="TopoIB_AS"/>
</dbReference>
<dbReference type="AlphaFoldDB" id="A0A7S2QUZ6"/>
<evidence type="ECO:0000313" key="12">
    <source>
        <dbReference type="EMBL" id="CAD9651900.1"/>
    </source>
</evidence>
<dbReference type="GO" id="GO:0005730">
    <property type="term" value="C:nucleolus"/>
    <property type="evidence" value="ECO:0007669"/>
    <property type="project" value="TreeGrafter"/>
</dbReference>
<dbReference type="Pfam" id="PF02919">
    <property type="entry name" value="Topoisom_I_N"/>
    <property type="match status" value="1"/>
</dbReference>
<feature type="compositionally biased region" description="Basic residues" evidence="10">
    <location>
        <begin position="440"/>
        <end position="455"/>
    </location>
</feature>
<dbReference type="PRINTS" id="PR00416">
    <property type="entry name" value="EUTPISMRASEI"/>
</dbReference>
<dbReference type="GO" id="GO:0006265">
    <property type="term" value="P:DNA topological change"/>
    <property type="evidence" value="ECO:0007669"/>
    <property type="project" value="UniProtKB-UniRule"/>
</dbReference>
<dbReference type="InterPro" id="IPR036202">
    <property type="entry name" value="TopoI_DNA-bd_euk_N_sf"/>
</dbReference>
<dbReference type="Gene3D" id="1.10.10.41">
    <property type="entry name" value="Yeast DNA topoisomerase - domain 1"/>
    <property type="match status" value="1"/>
</dbReference>
<dbReference type="EC" id="5.6.2.1" evidence="3"/>